<dbReference type="Gene3D" id="3.40.50.1820">
    <property type="entry name" value="alpha/beta hydrolase"/>
    <property type="match status" value="1"/>
</dbReference>
<dbReference type="RefSeq" id="XP_018071255.1">
    <property type="nucleotide sequence ID" value="XM_018211899.1"/>
</dbReference>
<reference evidence="2 3" key="1">
    <citation type="submission" date="2015-10" db="EMBL/GenBank/DDBJ databases">
        <title>Full genome of DAOMC 229536 Phialocephala scopiformis, a fungal endophyte of spruce producing the potent anti-insectan compound rugulosin.</title>
        <authorList>
            <consortium name="DOE Joint Genome Institute"/>
            <person name="Walker A.K."/>
            <person name="Frasz S.L."/>
            <person name="Seifert K.A."/>
            <person name="Miller J.D."/>
            <person name="Mondo S.J."/>
            <person name="Labutti K."/>
            <person name="Lipzen A."/>
            <person name="Dockter R."/>
            <person name="Kennedy M."/>
            <person name="Grigoriev I.V."/>
            <person name="Spatafora J.W."/>
        </authorList>
    </citation>
    <scope>NUCLEOTIDE SEQUENCE [LARGE SCALE GENOMIC DNA]</scope>
    <source>
        <strain evidence="2 3">CBS 120377</strain>
    </source>
</reference>
<protein>
    <submittedName>
        <fullName evidence="2">Alpha/beta-hydrolase</fullName>
    </submittedName>
</protein>
<dbReference type="InterPro" id="IPR029058">
    <property type="entry name" value="AB_hydrolase_fold"/>
</dbReference>
<sequence length="303" mass="33302">MTTHQTAKTQFVTSKDVKFAYRRFGNDTTNEVPLLFLIHFRGTMDFWDPLLVNSIATKRPVILFDNAGVGQSTGTVEDTIPKMAARVLDFLAALELKKVDVLGFSMGGHIAPYIYLNGPAGLVQHIIIAGSGPSAGEDIVVNSDERKKAIEVNAGAAQVERKNFEYLFFGPSESSQAAARAWWDRIHERNKSTSGEERSDLVSAGFADGGAGMMNMLKAFGVFANLELRAEGSYDRLGNIDIPVLIGQGKDDVMIPTVNSFVMQQKMPNAYLKIYPDSGHGFLYQFAEDFAQQVGWFLDTTAK</sequence>
<dbReference type="Pfam" id="PF00561">
    <property type="entry name" value="Abhydrolase_1"/>
    <property type="match status" value="1"/>
</dbReference>
<feature type="domain" description="AB hydrolase-1" evidence="1">
    <location>
        <begin position="41"/>
        <end position="284"/>
    </location>
</feature>
<keyword evidence="3" id="KW-1185">Reference proteome</keyword>
<dbReference type="KEGG" id="psco:LY89DRAFT_645919"/>
<dbReference type="InterPro" id="IPR050471">
    <property type="entry name" value="AB_hydrolase"/>
</dbReference>
<dbReference type="OrthoDB" id="8119704at2759"/>
<dbReference type="PANTHER" id="PTHR43433">
    <property type="entry name" value="HYDROLASE, ALPHA/BETA FOLD FAMILY PROTEIN"/>
    <property type="match status" value="1"/>
</dbReference>
<dbReference type="PANTHER" id="PTHR43433:SF10">
    <property type="entry name" value="AB HYDROLASE-1 DOMAIN-CONTAINING PROTEIN"/>
    <property type="match status" value="1"/>
</dbReference>
<evidence type="ECO:0000313" key="2">
    <source>
        <dbReference type="EMBL" id="KUJ16900.1"/>
    </source>
</evidence>
<dbReference type="InParanoid" id="A0A194X9N7"/>
<keyword evidence="2" id="KW-0378">Hydrolase</keyword>
<gene>
    <name evidence="2" type="ORF">LY89DRAFT_645919</name>
</gene>
<organism evidence="2 3">
    <name type="scientific">Mollisia scopiformis</name>
    <name type="common">Conifer needle endophyte fungus</name>
    <name type="synonym">Phialocephala scopiformis</name>
    <dbReference type="NCBI Taxonomy" id="149040"/>
    <lineage>
        <taxon>Eukaryota</taxon>
        <taxon>Fungi</taxon>
        <taxon>Dikarya</taxon>
        <taxon>Ascomycota</taxon>
        <taxon>Pezizomycotina</taxon>
        <taxon>Leotiomycetes</taxon>
        <taxon>Helotiales</taxon>
        <taxon>Mollisiaceae</taxon>
        <taxon>Mollisia</taxon>
    </lineage>
</organism>
<evidence type="ECO:0000313" key="3">
    <source>
        <dbReference type="Proteomes" id="UP000070700"/>
    </source>
</evidence>
<dbReference type="SUPFAM" id="SSF53474">
    <property type="entry name" value="alpha/beta-Hydrolases"/>
    <property type="match status" value="1"/>
</dbReference>
<dbReference type="Proteomes" id="UP000070700">
    <property type="component" value="Unassembled WGS sequence"/>
</dbReference>
<dbReference type="AlphaFoldDB" id="A0A194X9N7"/>
<evidence type="ECO:0000259" key="1">
    <source>
        <dbReference type="Pfam" id="PF00561"/>
    </source>
</evidence>
<accession>A0A194X9N7</accession>
<name>A0A194X9N7_MOLSC</name>
<dbReference type="EMBL" id="KQ947415">
    <property type="protein sequence ID" value="KUJ16900.1"/>
    <property type="molecule type" value="Genomic_DNA"/>
</dbReference>
<dbReference type="GeneID" id="28821625"/>
<dbReference type="GO" id="GO:0016787">
    <property type="term" value="F:hydrolase activity"/>
    <property type="evidence" value="ECO:0007669"/>
    <property type="project" value="UniProtKB-KW"/>
</dbReference>
<dbReference type="InterPro" id="IPR000073">
    <property type="entry name" value="AB_hydrolase_1"/>
</dbReference>
<proteinExistence type="predicted"/>